<evidence type="ECO:0000256" key="10">
    <source>
        <dbReference type="ARBA" id="ARBA00022840"/>
    </source>
</evidence>
<feature type="compositionally biased region" description="Basic and acidic residues" evidence="14">
    <location>
        <begin position="186"/>
        <end position="197"/>
    </location>
</feature>
<dbReference type="InterPro" id="IPR033479">
    <property type="entry name" value="dCache_1"/>
</dbReference>
<evidence type="ECO:0000256" key="8">
    <source>
        <dbReference type="ARBA" id="ARBA00022741"/>
    </source>
</evidence>
<dbReference type="PRINTS" id="PR00344">
    <property type="entry name" value="BCTRLSENSOR"/>
</dbReference>
<dbReference type="GO" id="GO:0005886">
    <property type="term" value="C:plasma membrane"/>
    <property type="evidence" value="ECO:0007669"/>
    <property type="project" value="UniProtKB-SubCell"/>
</dbReference>
<evidence type="ECO:0000256" key="4">
    <source>
        <dbReference type="ARBA" id="ARBA00022475"/>
    </source>
</evidence>
<dbReference type="SUPFAM" id="SSF55874">
    <property type="entry name" value="ATPase domain of HSP90 chaperone/DNA topoisomerase II/histidine kinase"/>
    <property type="match status" value="1"/>
</dbReference>
<dbReference type="AlphaFoldDB" id="A0A7J0BSY3"/>
<keyword evidence="8" id="KW-0547">Nucleotide-binding</keyword>
<evidence type="ECO:0000256" key="1">
    <source>
        <dbReference type="ARBA" id="ARBA00000085"/>
    </source>
</evidence>
<dbReference type="Gene3D" id="3.30.450.20">
    <property type="entry name" value="PAS domain"/>
    <property type="match status" value="1"/>
</dbReference>
<dbReference type="InterPro" id="IPR036890">
    <property type="entry name" value="HATPase_C_sf"/>
</dbReference>
<comment type="caution">
    <text evidence="18">The sequence shown here is derived from an EMBL/GenBank/DDBJ whole genome shotgun (WGS) entry which is preliminary data.</text>
</comment>
<dbReference type="EMBL" id="BLVP01000007">
    <property type="protein sequence ID" value="GFM36827.1"/>
    <property type="molecule type" value="Genomic_DNA"/>
</dbReference>
<evidence type="ECO:0000313" key="19">
    <source>
        <dbReference type="Proteomes" id="UP000503820"/>
    </source>
</evidence>
<dbReference type="PROSITE" id="PS50109">
    <property type="entry name" value="HIS_KIN"/>
    <property type="match status" value="1"/>
</dbReference>
<dbReference type="Gene3D" id="3.30.565.10">
    <property type="entry name" value="Histidine kinase-like ATPase, C-terminal domain"/>
    <property type="match status" value="1"/>
</dbReference>
<evidence type="ECO:0000313" key="18">
    <source>
        <dbReference type="EMBL" id="GFM36827.1"/>
    </source>
</evidence>
<comment type="catalytic activity">
    <reaction evidence="1">
        <text>ATP + protein L-histidine = ADP + protein N-phospho-L-histidine.</text>
        <dbReference type="EC" id="2.7.13.3"/>
    </reaction>
</comment>
<feature type="region of interest" description="Disordered" evidence="14">
    <location>
        <begin position="176"/>
        <end position="198"/>
    </location>
</feature>
<feature type="transmembrane region" description="Helical" evidence="15">
    <location>
        <begin position="44"/>
        <end position="70"/>
    </location>
</feature>
<dbReference type="PROSITE" id="PS50110">
    <property type="entry name" value="RESPONSE_REGULATORY"/>
    <property type="match status" value="1"/>
</dbReference>
<dbReference type="InterPro" id="IPR003594">
    <property type="entry name" value="HATPase_dom"/>
</dbReference>
<evidence type="ECO:0000256" key="6">
    <source>
        <dbReference type="ARBA" id="ARBA00022679"/>
    </source>
</evidence>
<evidence type="ECO:0000256" key="13">
    <source>
        <dbReference type="PROSITE-ProRule" id="PRU00169"/>
    </source>
</evidence>
<evidence type="ECO:0000256" key="12">
    <source>
        <dbReference type="ARBA" id="ARBA00023136"/>
    </source>
</evidence>
<keyword evidence="7 15" id="KW-0812">Transmembrane</keyword>
<gene>
    <name evidence="18" type="ORF">DSM19430T_15110</name>
</gene>
<dbReference type="CDD" id="cd00082">
    <property type="entry name" value="HisKA"/>
    <property type="match status" value="1"/>
</dbReference>
<keyword evidence="9" id="KW-0418">Kinase</keyword>
<evidence type="ECO:0000256" key="2">
    <source>
        <dbReference type="ARBA" id="ARBA00004651"/>
    </source>
</evidence>
<keyword evidence="10" id="KW-0067">ATP-binding</keyword>
<evidence type="ECO:0000256" key="14">
    <source>
        <dbReference type="SAM" id="MobiDB-lite"/>
    </source>
</evidence>
<evidence type="ECO:0000259" key="17">
    <source>
        <dbReference type="PROSITE" id="PS50110"/>
    </source>
</evidence>
<evidence type="ECO:0000256" key="11">
    <source>
        <dbReference type="ARBA" id="ARBA00022989"/>
    </source>
</evidence>
<feature type="transmembrane region" description="Helical" evidence="15">
    <location>
        <begin position="82"/>
        <end position="99"/>
    </location>
</feature>
<evidence type="ECO:0000256" key="15">
    <source>
        <dbReference type="SAM" id="Phobius"/>
    </source>
</evidence>
<feature type="transmembrane region" description="Helical" evidence="15">
    <location>
        <begin position="500"/>
        <end position="522"/>
    </location>
</feature>
<dbReference type="SUPFAM" id="SSF52172">
    <property type="entry name" value="CheY-like"/>
    <property type="match status" value="1"/>
</dbReference>
<keyword evidence="5 13" id="KW-0597">Phosphoprotein</keyword>
<dbReference type="Gene3D" id="1.10.287.130">
    <property type="match status" value="1"/>
</dbReference>
<dbReference type="PANTHER" id="PTHR45339">
    <property type="entry name" value="HYBRID SIGNAL TRANSDUCTION HISTIDINE KINASE J"/>
    <property type="match status" value="1"/>
</dbReference>
<evidence type="ECO:0000256" key="7">
    <source>
        <dbReference type="ARBA" id="ARBA00022692"/>
    </source>
</evidence>
<dbReference type="Pfam" id="PF00512">
    <property type="entry name" value="HisKA"/>
    <property type="match status" value="1"/>
</dbReference>
<dbReference type="InterPro" id="IPR004358">
    <property type="entry name" value="Sig_transdc_His_kin-like_C"/>
</dbReference>
<keyword evidence="12 15" id="KW-0472">Membrane</keyword>
<dbReference type="Pfam" id="PF02518">
    <property type="entry name" value="HATPase_c"/>
    <property type="match status" value="1"/>
</dbReference>
<dbReference type="Pfam" id="PF00072">
    <property type="entry name" value="Response_reg"/>
    <property type="match status" value="1"/>
</dbReference>
<dbReference type="Gene3D" id="6.10.340.10">
    <property type="match status" value="1"/>
</dbReference>
<feature type="region of interest" description="Disordered" evidence="14">
    <location>
        <begin position="829"/>
        <end position="856"/>
    </location>
</feature>
<name>A0A7J0BSY3_9BACT</name>
<dbReference type="CDD" id="cd16922">
    <property type="entry name" value="HATPase_EvgS-ArcB-TorS-like"/>
    <property type="match status" value="1"/>
</dbReference>
<feature type="domain" description="Response regulatory" evidence="17">
    <location>
        <begin position="863"/>
        <end position="982"/>
    </location>
</feature>
<dbReference type="SUPFAM" id="SSF47384">
    <property type="entry name" value="Homodimeric domain of signal transducing histidine kinase"/>
    <property type="match status" value="1"/>
</dbReference>
<dbReference type="InterPro" id="IPR005467">
    <property type="entry name" value="His_kinase_dom"/>
</dbReference>
<evidence type="ECO:0000256" key="5">
    <source>
        <dbReference type="ARBA" id="ARBA00022553"/>
    </source>
</evidence>
<dbReference type="GO" id="GO:0000155">
    <property type="term" value="F:phosphorelay sensor kinase activity"/>
    <property type="evidence" value="ECO:0007669"/>
    <property type="project" value="InterPro"/>
</dbReference>
<dbReference type="PANTHER" id="PTHR45339:SF3">
    <property type="entry name" value="HISTIDINE KINASE"/>
    <property type="match status" value="1"/>
</dbReference>
<dbReference type="SMART" id="SM00388">
    <property type="entry name" value="HisKA"/>
    <property type="match status" value="1"/>
</dbReference>
<sequence length="1008" mass="110738">MQMFAPPSFTPGNRIRSILLLILCCGMGLLGNYAKLELFFNVDFLFGSIATLFALYYLGLVPGVLCAAIAGSWTYVLWNHPYAIIILVAEAAFIGLLWGRERRNLVLLTVLYWLVLGMPLVWIFYREVMGMAGPSVVSIMLKQGINGISNAVMAFLLILCVNVWKAYFAGQNSSAQPADSPGSSDHPGHTGKSDKAPHIPVTHSYRELLFVTLVSFVLFPGLMAARLNIHEEVQDTERSVREGLLSTARLNSEQFDLWLHQHIEVIAALADTIRDVPLNSPQVRNEVRAALRYNGELLRVGVGNTQGRGILNFSREGELSLPPGGVDYSDRPYFQEINRTLLPVVSWVPAARTGSPDPIIVLAAPVLRQNDFGGFINAVVPVHSLTGTLLSLFRHSGMGATILDNHGIVVTSTNPDRESGHAFTAFSEHGVVREQGIQGEQAGIRIWMKDVSPNISVMNRWKNSVYFTEMPLGHGGWTIIVETTTATHMIALLKLLQSRLLLLMSVVLASVALSWVLAAMLVKPLRQISALTTNLPQKISHGEEPIWPDRTWIAEPAHLVKNFRHMSDSLRARFQDIKESTIRLAAAKDMVEEASRAKSEFLANMSHEIRTPMNGIMGMLQILQSEHPRPDQERSISVAISSSKRLLRLLSDILDLSRVEAGKLEIRHEQFCIRDVLETVATLLEPAGAEKALHFSVDLDPAIPRALMGDSVRVQQILFNLTGNAIKFTEQGHITLSAHLLPSPRPETARVLFSVEDTGRGIPDSLLDKVLEPFSQADGNYTRIHDGAGLGLAIVRRLVRLMNGSMAVESEDGRGTTVHVCITFGMPEQTCTENSGKEDSGPEASGTVDSGKETPLPCSGPFKILLAEDEEVNEMVARRHLERLGHTVTSVSNGQLALEALLRDEFDLVLMDIQMPVMDGVQATRALRTLPEYSRLAQLPVVVMTAHAMSGARETFLETGADGYIAKPFEPDELIRTIDKTMSQAAARPHAEQGAQADDTADTQADVN</sequence>
<feature type="transmembrane region" description="Helical" evidence="15">
    <location>
        <begin position="105"/>
        <end position="125"/>
    </location>
</feature>
<evidence type="ECO:0000259" key="16">
    <source>
        <dbReference type="PROSITE" id="PS50109"/>
    </source>
</evidence>
<dbReference type="InterPro" id="IPR011006">
    <property type="entry name" value="CheY-like_superfamily"/>
</dbReference>
<dbReference type="InterPro" id="IPR036097">
    <property type="entry name" value="HisK_dim/P_sf"/>
</dbReference>
<comment type="subcellular location">
    <subcellularLocation>
        <location evidence="2">Cell membrane</location>
        <topology evidence="2">Multi-pass membrane protein</topology>
    </subcellularLocation>
</comment>
<dbReference type="FunFam" id="3.30.565.10:FF:000010">
    <property type="entry name" value="Sensor histidine kinase RcsC"/>
    <property type="match status" value="1"/>
</dbReference>
<evidence type="ECO:0000256" key="3">
    <source>
        <dbReference type="ARBA" id="ARBA00012438"/>
    </source>
</evidence>
<evidence type="ECO:0000256" key="9">
    <source>
        <dbReference type="ARBA" id="ARBA00022777"/>
    </source>
</evidence>
<keyword evidence="11 15" id="KW-1133">Transmembrane helix</keyword>
<keyword evidence="4" id="KW-1003">Cell membrane</keyword>
<dbReference type="RefSeq" id="WP_174409477.1">
    <property type="nucleotide sequence ID" value="NZ_BLVP01000007.1"/>
</dbReference>
<accession>A0A7J0BSY3</accession>
<dbReference type="CDD" id="cd17546">
    <property type="entry name" value="REC_hyHK_CKI1_RcsC-like"/>
    <property type="match status" value="1"/>
</dbReference>
<dbReference type="GO" id="GO:0005524">
    <property type="term" value="F:ATP binding"/>
    <property type="evidence" value="ECO:0007669"/>
    <property type="project" value="UniProtKB-KW"/>
</dbReference>
<proteinExistence type="predicted"/>
<feature type="modified residue" description="4-aspartylphosphate" evidence="13">
    <location>
        <position position="912"/>
    </location>
</feature>
<feature type="region of interest" description="Disordered" evidence="14">
    <location>
        <begin position="982"/>
        <end position="1008"/>
    </location>
</feature>
<feature type="compositionally biased region" description="Low complexity" evidence="14">
    <location>
        <begin position="995"/>
        <end position="1008"/>
    </location>
</feature>
<dbReference type="SMART" id="SM00387">
    <property type="entry name" value="HATPase_c"/>
    <property type="match status" value="1"/>
</dbReference>
<reference evidence="18 19" key="1">
    <citation type="submission" date="2020-05" db="EMBL/GenBank/DDBJ databases">
        <title>Draft genome sequence of Desulfovibrio psychrotolerans JS1T.</title>
        <authorList>
            <person name="Ueno A."/>
            <person name="Tamazawa S."/>
            <person name="Tamamura S."/>
            <person name="Murakami T."/>
            <person name="Kiyama T."/>
            <person name="Inomata H."/>
            <person name="Amano Y."/>
            <person name="Miyakawa K."/>
            <person name="Tamaki H."/>
            <person name="Naganuma T."/>
            <person name="Kaneko K."/>
        </authorList>
    </citation>
    <scope>NUCLEOTIDE SEQUENCE [LARGE SCALE GENOMIC DNA]</scope>
    <source>
        <strain evidence="18 19">JS1</strain>
    </source>
</reference>
<dbReference type="Gene3D" id="3.40.50.2300">
    <property type="match status" value="1"/>
</dbReference>
<feature type="transmembrane region" description="Helical" evidence="15">
    <location>
        <begin position="145"/>
        <end position="164"/>
    </location>
</feature>
<keyword evidence="19" id="KW-1185">Reference proteome</keyword>
<dbReference type="InterPro" id="IPR003661">
    <property type="entry name" value="HisK_dim/P_dom"/>
</dbReference>
<dbReference type="EC" id="2.7.13.3" evidence="3"/>
<protein>
    <recommendedName>
        <fullName evidence="3">histidine kinase</fullName>
        <ecNumber evidence="3">2.7.13.3</ecNumber>
    </recommendedName>
</protein>
<organism evidence="18 19">
    <name type="scientific">Desulfovibrio psychrotolerans</name>
    <dbReference type="NCBI Taxonomy" id="415242"/>
    <lineage>
        <taxon>Bacteria</taxon>
        <taxon>Pseudomonadati</taxon>
        <taxon>Thermodesulfobacteriota</taxon>
        <taxon>Desulfovibrionia</taxon>
        <taxon>Desulfovibrionales</taxon>
        <taxon>Desulfovibrionaceae</taxon>
        <taxon>Desulfovibrio</taxon>
    </lineage>
</organism>
<keyword evidence="6" id="KW-0808">Transferase</keyword>
<dbReference type="SMART" id="SM00448">
    <property type="entry name" value="REC"/>
    <property type="match status" value="1"/>
</dbReference>
<dbReference type="Pfam" id="PF02743">
    <property type="entry name" value="dCache_1"/>
    <property type="match status" value="1"/>
</dbReference>
<dbReference type="FunFam" id="1.10.287.130:FF:000004">
    <property type="entry name" value="Ethylene receptor 1"/>
    <property type="match status" value="1"/>
</dbReference>
<dbReference type="InterPro" id="IPR001789">
    <property type="entry name" value="Sig_transdc_resp-reg_receiver"/>
</dbReference>
<feature type="domain" description="Histidine kinase" evidence="16">
    <location>
        <begin position="604"/>
        <end position="826"/>
    </location>
</feature>
<dbReference type="Proteomes" id="UP000503820">
    <property type="component" value="Unassembled WGS sequence"/>
</dbReference>